<dbReference type="EMBL" id="BJCK01000001">
    <property type="protein sequence ID" value="GCL56919.1"/>
    <property type="molecule type" value="Genomic_DNA"/>
</dbReference>
<dbReference type="Proteomes" id="UP000441080">
    <property type="component" value="Unassembled WGS sequence"/>
</dbReference>
<dbReference type="InterPro" id="IPR017871">
    <property type="entry name" value="ABC_transporter-like_CS"/>
</dbReference>
<keyword evidence="2" id="KW-0547">Nucleotide-binding</keyword>
<evidence type="ECO:0000313" key="7">
    <source>
        <dbReference type="Proteomes" id="UP000441080"/>
    </source>
</evidence>
<evidence type="ECO:0000259" key="5">
    <source>
        <dbReference type="PROSITE" id="PS50893"/>
    </source>
</evidence>
<dbReference type="PROSITE" id="PS00211">
    <property type="entry name" value="ABC_TRANSPORTER_1"/>
    <property type="match status" value="2"/>
</dbReference>
<dbReference type="Pfam" id="PF12848">
    <property type="entry name" value="ABC_tran_Xtn"/>
    <property type="match status" value="1"/>
</dbReference>
<dbReference type="InterPro" id="IPR027417">
    <property type="entry name" value="P-loop_NTPase"/>
</dbReference>
<feature type="domain" description="ABC transporter" evidence="5">
    <location>
        <begin position="325"/>
        <end position="540"/>
    </location>
</feature>
<name>A0AAD3G824_MICAE</name>
<keyword evidence="1" id="KW-0677">Repeat</keyword>
<gene>
    <name evidence="6" type="ORF">NIES3807_00670</name>
</gene>
<feature type="domain" description="ABC transporter" evidence="5">
    <location>
        <begin position="2"/>
        <end position="257"/>
    </location>
</feature>
<keyword evidence="4" id="KW-0175">Coiled coil</keyword>
<accession>A0AAD3G824</accession>
<dbReference type="FunFam" id="3.40.50.300:FF:000309">
    <property type="entry name" value="ABC transporter ATP-binding protein"/>
    <property type="match status" value="1"/>
</dbReference>
<dbReference type="Pfam" id="PF00005">
    <property type="entry name" value="ABC_tran"/>
    <property type="match status" value="2"/>
</dbReference>
<sequence length="564" mass="64057">MLRLERISKIYPTGEVLKDVTWEVKTGDRIGLVGVNGAGKSTQLKIIMGEVEPTAGEIIRPTSLHIGYLTQEFEVDPRRTVREEFWTVFQEANQVHHQLIEIPQHMEKADPEELDRLIHQLDRLQRQFEGLDGYGLEARIEKILPEMGFTIDDGDRLVSSFSGGWQMRMSLGKILLQTPDILLLDEPTNHLDLETIEWLEKFLKDLTTPMVIVSHDREFLDRLCTKIVETERGVSTTYLGNYSAYLQQKYEQQSAQLSAYERQQKELEKQQAFVDRFRASATRSTQAKSREKQLEKVEKIEAPIADVRTLKFQFPPAVRSGREVVTIKNLVHIYDDKILFLGANLEIERGDRVAFLGPNGAGKSTLLRLIVGLEAPTEGSIEIGKHNVIPSYFEQNQAEALDLTKTVLNTIHDEVPDWKDVEVRSLLGRFLFSGETVLKKVESLSGGEKARLALAKMLLAPANLLILDEPTNHLDIPAKEMLESALKVYEGTVLIVSHDRYFISQVANKIVEIRDGELIAYAGDYHYYLEKLDEEKQKAEQKRIEAEKAAKAAAKRAKQKAKKG</sequence>
<feature type="coiled-coil region" evidence="4">
    <location>
        <begin position="529"/>
        <end position="556"/>
    </location>
</feature>
<dbReference type="InterPro" id="IPR051309">
    <property type="entry name" value="ABCF_ATPase"/>
</dbReference>
<evidence type="ECO:0000256" key="3">
    <source>
        <dbReference type="ARBA" id="ARBA00022840"/>
    </source>
</evidence>
<protein>
    <submittedName>
        <fullName evidence="6">ABC-transporter ATP-binding protein</fullName>
    </submittedName>
</protein>
<comment type="caution">
    <text evidence="6">The sequence shown here is derived from an EMBL/GenBank/DDBJ whole genome shotgun (WGS) entry which is preliminary data.</text>
</comment>
<dbReference type="RefSeq" id="WP_066029649.1">
    <property type="nucleotide sequence ID" value="NZ_BJCK01000001.1"/>
</dbReference>
<dbReference type="InterPro" id="IPR003593">
    <property type="entry name" value="AAA+_ATPase"/>
</dbReference>
<dbReference type="InterPro" id="IPR003439">
    <property type="entry name" value="ABC_transporter-like_ATP-bd"/>
</dbReference>
<dbReference type="GO" id="GO:0016887">
    <property type="term" value="F:ATP hydrolysis activity"/>
    <property type="evidence" value="ECO:0007669"/>
    <property type="project" value="InterPro"/>
</dbReference>
<keyword evidence="3 6" id="KW-0067">ATP-binding</keyword>
<dbReference type="PANTHER" id="PTHR42855:SF1">
    <property type="entry name" value="ABC TRANSPORTER DOMAIN-CONTAINING PROTEIN"/>
    <property type="match status" value="1"/>
</dbReference>
<dbReference type="GO" id="GO:0005524">
    <property type="term" value="F:ATP binding"/>
    <property type="evidence" value="ECO:0007669"/>
    <property type="project" value="UniProtKB-KW"/>
</dbReference>
<dbReference type="InterPro" id="IPR032781">
    <property type="entry name" value="ABC_tran_Xtn"/>
</dbReference>
<dbReference type="SUPFAM" id="SSF52540">
    <property type="entry name" value="P-loop containing nucleoside triphosphate hydrolases"/>
    <property type="match status" value="2"/>
</dbReference>
<dbReference type="AlphaFoldDB" id="A0AAD3G824"/>
<evidence type="ECO:0000313" key="6">
    <source>
        <dbReference type="EMBL" id="GCL56919.1"/>
    </source>
</evidence>
<feature type="coiled-coil region" evidence="4">
    <location>
        <begin position="243"/>
        <end position="270"/>
    </location>
</feature>
<dbReference type="CDD" id="cd03221">
    <property type="entry name" value="ABCF_EF-3"/>
    <property type="match status" value="2"/>
</dbReference>
<dbReference type="SMART" id="SM00382">
    <property type="entry name" value="AAA"/>
    <property type="match status" value="2"/>
</dbReference>
<dbReference type="GO" id="GO:0003676">
    <property type="term" value="F:nucleic acid binding"/>
    <property type="evidence" value="ECO:0007669"/>
    <property type="project" value="UniProtKB-ARBA"/>
</dbReference>
<proteinExistence type="predicted"/>
<dbReference type="PANTHER" id="PTHR42855">
    <property type="entry name" value="ABC TRANSPORTER ATP-BINDING SUBUNIT"/>
    <property type="match status" value="1"/>
</dbReference>
<evidence type="ECO:0000256" key="1">
    <source>
        <dbReference type="ARBA" id="ARBA00022737"/>
    </source>
</evidence>
<dbReference type="Gene3D" id="3.40.50.300">
    <property type="entry name" value="P-loop containing nucleotide triphosphate hydrolases"/>
    <property type="match status" value="2"/>
</dbReference>
<dbReference type="FunFam" id="3.40.50.300:FF:000011">
    <property type="entry name" value="Putative ABC transporter ATP-binding component"/>
    <property type="match status" value="1"/>
</dbReference>
<organism evidence="6 7">
    <name type="scientific">Microcystis aeruginosa NIES-3807</name>
    <dbReference type="NCBI Taxonomy" id="2517785"/>
    <lineage>
        <taxon>Bacteria</taxon>
        <taxon>Bacillati</taxon>
        <taxon>Cyanobacteriota</taxon>
        <taxon>Cyanophyceae</taxon>
        <taxon>Oscillatoriophycideae</taxon>
        <taxon>Chroococcales</taxon>
        <taxon>Microcystaceae</taxon>
        <taxon>Microcystis</taxon>
    </lineage>
</organism>
<dbReference type="PROSITE" id="PS50893">
    <property type="entry name" value="ABC_TRANSPORTER_2"/>
    <property type="match status" value="2"/>
</dbReference>
<evidence type="ECO:0000256" key="4">
    <source>
        <dbReference type="SAM" id="Coils"/>
    </source>
</evidence>
<evidence type="ECO:0000256" key="2">
    <source>
        <dbReference type="ARBA" id="ARBA00022741"/>
    </source>
</evidence>
<reference evidence="6 7" key="1">
    <citation type="submission" date="2019-02" db="EMBL/GenBank/DDBJ databases">
        <title>Draft genome sequence of Arthrospira platensis NIES-3807.</title>
        <authorList>
            <person name="Yamaguchi H."/>
            <person name="Suzuki S."/>
            <person name="Kawachi M."/>
        </authorList>
    </citation>
    <scope>NUCLEOTIDE SEQUENCE [LARGE SCALE GENOMIC DNA]</scope>
    <source>
        <strain evidence="6 7">NIES-3807</strain>
    </source>
</reference>